<keyword evidence="11" id="KW-1185">Reference proteome</keyword>
<dbReference type="SUPFAM" id="SSF53686">
    <property type="entry name" value="Tryptophan synthase beta subunit-like PLP-dependent enzymes"/>
    <property type="match status" value="1"/>
</dbReference>
<evidence type="ECO:0000256" key="1">
    <source>
        <dbReference type="ARBA" id="ARBA00001933"/>
    </source>
</evidence>
<dbReference type="PANTHER" id="PTHR42690">
    <property type="entry name" value="THREONINE SYNTHASE FAMILY MEMBER"/>
    <property type="match status" value="1"/>
</dbReference>
<evidence type="ECO:0000259" key="7">
    <source>
        <dbReference type="Pfam" id="PF00291"/>
    </source>
</evidence>
<dbReference type="EC" id="4.2.3.1" evidence="5"/>
<dbReference type="AlphaFoldDB" id="A0A1M7GKH4"/>
<dbReference type="GO" id="GO:0004795">
    <property type="term" value="F:threonine synthase activity"/>
    <property type="evidence" value="ECO:0007669"/>
    <property type="project" value="UniProtKB-UniRule"/>
</dbReference>
<dbReference type="EMBL" id="FRBM01000010">
    <property type="protein sequence ID" value="SHM16618.1"/>
    <property type="molecule type" value="Genomic_DNA"/>
</dbReference>
<evidence type="ECO:0000256" key="6">
    <source>
        <dbReference type="PIRSR" id="PIRSR604450-51"/>
    </source>
</evidence>
<reference evidence="9 11" key="1">
    <citation type="submission" date="2016-07" db="EMBL/GenBank/DDBJ databases">
        <authorList>
            <person name="Jeong J.-J."/>
            <person name="Kim D.W."/>
            <person name="Sang M.K."/>
            <person name="Choi I.-G."/>
            <person name="Kim K.D."/>
        </authorList>
    </citation>
    <scope>NUCLEOTIDE SEQUENCE [LARGE SCALE GENOMIC DNA]</scope>
    <source>
        <strain evidence="9 11">C-26</strain>
    </source>
</reference>
<dbReference type="PANTHER" id="PTHR42690:SF1">
    <property type="entry name" value="THREONINE SYNTHASE-LIKE 2"/>
    <property type="match status" value="1"/>
</dbReference>
<dbReference type="EMBL" id="MAYF01000035">
    <property type="protein sequence ID" value="OCA80010.1"/>
    <property type="molecule type" value="Genomic_DNA"/>
</dbReference>
<dbReference type="InterPro" id="IPR036052">
    <property type="entry name" value="TrpB-like_PALP_sf"/>
</dbReference>
<dbReference type="Proteomes" id="UP000093508">
    <property type="component" value="Unassembled WGS sequence"/>
</dbReference>
<dbReference type="Gene3D" id="3.90.1380.10">
    <property type="entry name" value="Threonine synthase, N-terminal domain"/>
    <property type="match status" value="1"/>
</dbReference>
<dbReference type="Pfam" id="PF14821">
    <property type="entry name" value="Thr_synth_N"/>
    <property type="match status" value="1"/>
</dbReference>
<evidence type="ECO:0000256" key="5">
    <source>
        <dbReference type="NCBIfam" id="TIGR00260"/>
    </source>
</evidence>
<dbReference type="InterPro" id="IPR037158">
    <property type="entry name" value="Thr_synth_N_sf"/>
</dbReference>
<protein>
    <recommendedName>
        <fullName evidence="5">Threonine synthase</fullName>
        <ecNumber evidence="5">4.2.3.1</ecNumber>
    </recommendedName>
</protein>
<sequence length="434" mass="48878">MKYYNLKDREEKVDFKTATIKGQGKDKGLFFPENIPSFNEEFIQNLRQYSDEEIAYQCMKDFIGNEIPVEILKKIVAETISFEIPLRKINDDISVLELFHGPTLAFKDIGAGFMSRCLSYFLENQQKKVTVLVATSGDTGGAVAHGFYDLPGIDVVILYPKNRVSPVQEKQLTALGKNIYALEVNGSFDDCQGLVKQAFSNEEINNRLFLTSANSINVARWLPQQIYYLLALKQWQQIENKAPVICVPSGNFGNICAGILAHLRGLPAEHFIAACNANDVIPTYLETQDFNPKKAVATLSNAMDVGDPSNFVRILELFNHEFDSLKNKISGYSIDDARTMETITVVYNRDQYILDPHSAVAFASLERYLKENPGKKGFILGTAHPVKFPDAVENAIHTKIEIPQSLDALMKKEKKTVEINADFEELKRFLLDKN</sequence>
<feature type="modified residue" description="N6-(pyridoxal phosphate)lysine" evidence="6">
    <location>
        <position position="107"/>
    </location>
</feature>
<keyword evidence="4" id="KW-0456">Lyase</keyword>
<dbReference type="InterPro" id="IPR029144">
    <property type="entry name" value="Thr_synth_N"/>
</dbReference>
<name>A0A1M7GKH4_9FLAO</name>
<evidence type="ECO:0000259" key="8">
    <source>
        <dbReference type="Pfam" id="PF14821"/>
    </source>
</evidence>
<dbReference type="Proteomes" id="UP000184069">
    <property type="component" value="Unassembled WGS sequence"/>
</dbReference>
<dbReference type="NCBIfam" id="TIGR00260">
    <property type="entry name" value="thrC"/>
    <property type="match status" value="1"/>
</dbReference>
<dbReference type="Pfam" id="PF00291">
    <property type="entry name" value="PALP"/>
    <property type="match status" value="1"/>
</dbReference>
<evidence type="ECO:0000256" key="2">
    <source>
        <dbReference type="ARBA" id="ARBA00005517"/>
    </source>
</evidence>
<dbReference type="InterPro" id="IPR001926">
    <property type="entry name" value="TrpB-like_PALP"/>
</dbReference>
<evidence type="ECO:0000313" key="12">
    <source>
        <dbReference type="Proteomes" id="UP000184069"/>
    </source>
</evidence>
<dbReference type="Gene3D" id="3.40.50.1100">
    <property type="match status" value="2"/>
</dbReference>
<dbReference type="InterPro" id="IPR004450">
    <property type="entry name" value="Thr_synthase-like"/>
</dbReference>
<comment type="similarity">
    <text evidence="2">Belongs to the threonine synthase family.</text>
</comment>
<dbReference type="InterPro" id="IPR051166">
    <property type="entry name" value="Threonine_Synthase"/>
</dbReference>
<dbReference type="OrthoDB" id="9763107at2"/>
<keyword evidence="3 6" id="KW-0663">Pyridoxal phosphate</keyword>
<evidence type="ECO:0000256" key="3">
    <source>
        <dbReference type="ARBA" id="ARBA00022898"/>
    </source>
</evidence>
<evidence type="ECO:0000313" key="11">
    <source>
        <dbReference type="Proteomes" id="UP000093508"/>
    </source>
</evidence>
<gene>
    <name evidence="9" type="ORF">BBH99_05100</name>
    <name evidence="10" type="ORF">SAMN05444407_11076</name>
</gene>
<evidence type="ECO:0000256" key="4">
    <source>
        <dbReference type="ARBA" id="ARBA00023239"/>
    </source>
</evidence>
<comment type="cofactor">
    <cofactor evidence="1 6">
        <name>pyridoxal 5'-phosphate</name>
        <dbReference type="ChEBI" id="CHEBI:597326"/>
    </cofactor>
</comment>
<dbReference type="FunFam" id="3.40.50.1100:FF:000022">
    <property type="entry name" value="Threonine synthase"/>
    <property type="match status" value="1"/>
</dbReference>
<evidence type="ECO:0000313" key="10">
    <source>
        <dbReference type="EMBL" id="SHM16618.1"/>
    </source>
</evidence>
<dbReference type="GO" id="GO:0009088">
    <property type="term" value="P:threonine biosynthetic process"/>
    <property type="evidence" value="ECO:0007669"/>
    <property type="project" value="UniProtKB-UniRule"/>
</dbReference>
<evidence type="ECO:0000313" key="9">
    <source>
        <dbReference type="EMBL" id="OCA80010.1"/>
    </source>
</evidence>
<feature type="domain" description="Threonine synthase N-terminal" evidence="8">
    <location>
        <begin position="2"/>
        <end position="79"/>
    </location>
</feature>
<dbReference type="RefSeq" id="WP_066692132.1">
    <property type="nucleotide sequence ID" value="NZ_FRBM01000010.1"/>
</dbReference>
<accession>A0A1M7GKH4</accession>
<reference evidence="10 12" key="2">
    <citation type="submission" date="2016-11" db="EMBL/GenBank/DDBJ databases">
        <authorList>
            <person name="Jaros S."/>
            <person name="Januszkiewicz K."/>
            <person name="Wedrychowicz H."/>
        </authorList>
    </citation>
    <scope>NUCLEOTIDE SEQUENCE [LARGE SCALE GENOMIC DNA]</scope>
    <source>
        <strain evidence="10 12">DSM 27621</strain>
    </source>
</reference>
<feature type="domain" description="Tryptophan synthase beta chain-like PALP" evidence="7">
    <location>
        <begin position="96"/>
        <end position="374"/>
    </location>
</feature>
<organism evidence="10 12">
    <name type="scientific">Chryseobacterium contaminans</name>
    <dbReference type="NCBI Taxonomy" id="1423959"/>
    <lineage>
        <taxon>Bacteria</taxon>
        <taxon>Pseudomonadati</taxon>
        <taxon>Bacteroidota</taxon>
        <taxon>Flavobacteriia</taxon>
        <taxon>Flavobacteriales</taxon>
        <taxon>Weeksellaceae</taxon>
        <taxon>Chryseobacterium group</taxon>
        <taxon>Chryseobacterium</taxon>
    </lineage>
</organism>
<dbReference type="STRING" id="1423959.SAMN05444407_11076"/>
<proteinExistence type="inferred from homology"/>